<comment type="subcellular location">
    <subcellularLocation>
        <location evidence="1">Golgi apparatus membrane</location>
        <topology evidence="1">Peripheral membrane protein</topology>
        <orientation evidence="1">Cytoplasmic side</orientation>
    </subcellularLocation>
</comment>
<evidence type="ECO:0000256" key="2">
    <source>
        <dbReference type="ARBA" id="ARBA00023034"/>
    </source>
</evidence>
<evidence type="ECO:0008006" key="7">
    <source>
        <dbReference type="Google" id="ProtNLM"/>
    </source>
</evidence>
<evidence type="ECO:0000256" key="4">
    <source>
        <dbReference type="ARBA" id="ARBA00023136"/>
    </source>
</evidence>
<dbReference type="Gene3D" id="1.10.3630.10">
    <property type="entry name" value="yeast vps74-n-term truncation variant domain like"/>
    <property type="match status" value="1"/>
</dbReference>
<dbReference type="EMBL" id="AP028056">
    <property type="protein sequence ID" value="BEH00800.1"/>
    <property type="molecule type" value="Genomic_DNA"/>
</dbReference>
<dbReference type="Pfam" id="PF05719">
    <property type="entry name" value="GPP34"/>
    <property type="match status" value="1"/>
</dbReference>
<protein>
    <recommendedName>
        <fullName evidence="7">Golgi phosphoprotein 3 GPP34</fullName>
    </recommendedName>
</protein>
<keyword evidence="2" id="KW-0333">Golgi apparatus</keyword>
<sequence length="200" mass="21660">METMENLAHQVAMLAISPFSGEVRKTSRLGAATAAAVLAELVLQERVRWASGKVHVSDSRPTEDHLVDVMLHDLTGRAGREPAKIIGDARQTYSGQALGELVSNGWAKLIPASRLSAQRYELIGEERINAARELARSGLTDPHAAPARAAYLGGFVALLGLDSEVAGLGFRGRRRVRSALLKRSWLLRALQTQFSVTTPL</sequence>
<reference evidence="5" key="1">
    <citation type="journal article" date="2024" name="Int. J. Syst. Evol. Microbiol.">
        <title>Brooklawnia propionicigenes sp. nov., a facultatively anaerobic, propionate-producing bacterium isolated from a methanogenic reactor treating waste from cattle farms.</title>
        <authorList>
            <person name="Akita Y."/>
            <person name="Ueki A."/>
            <person name="Tonouchi A."/>
            <person name="Sugawara Y."/>
            <person name="Honma S."/>
            <person name="Kaku N."/>
            <person name="Ueki K."/>
        </authorList>
    </citation>
    <scope>NUCLEOTIDE SEQUENCE</scope>
    <source>
        <strain evidence="5">SH051</strain>
    </source>
</reference>
<dbReference type="KEGG" id="broo:brsh051_00810"/>
<accession>A0AAN0K9W4</accession>
<keyword evidence="3" id="KW-0446">Lipid-binding</keyword>
<proteinExistence type="predicted"/>
<keyword evidence="6" id="KW-1185">Reference proteome</keyword>
<dbReference type="InterPro" id="IPR038261">
    <property type="entry name" value="GPP34-like_sf"/>
</dbReference>
<evidence type="ECO:0000256" key="1">
    <source>
        <dbReference type="ARBA" id="ARBA00004255"/>
    </source>
</evidence>
<dbReference type="GO" id="GO:0070273">
    <property type="term" value="F:phosphatidylinositol-4-phosphate binding"/>
    <property type="evidence" value="ECO:0007669"/>
    <property type="project" value="InterPro"/>
</dbReference>
<dbReference type="Proteomes" id="UP001431656">
    <property type="component" value="Chromosome"/>
</dbReference>
<dbReference type="GO" id="GO:0012505">
    <property type="term" value="C:endomembrane system"/>
    <property type="evidence" value="ECO:0007669"/>
    <property type="project" value="UniProtKB-ARBA"/>
</dbReference>
<evidence type="ECO:0000313" key="6">
    <source>
        <dbReference type="Proteomes" id="UP001431656"/>
    </source>
</evidence>
<dbReference type="RefSeq" id="WP_286266493.1">
    <property type="nucleotide sequence ID" value="NZ_AP028056.1"/>
</dbReference>
<evidence type="ECO:0000313" key="5">
    <source>
        <dbReference type="EMBL" id="BEH00800.1"/>
    </source>
</evidence>
<organism evidence="5 6">
    <name type="scientific">Brooklawnia propionicigenes</name>
    <dbReference type="NCBI Taxonomy" id="3041175"/>
    <lineage>
        <taxon>Bacteria</taxon>
        <taxon>Bacillati</taxon>
        <taxon>Actinomycetota</taxon>
        <taxon>Actinomycetes</taxon>
        <taxon>Propionibacteriales</taxon>
        <taxon>Propionibacteriaceae</taxon>
        <taxon>Brooklawnia</taxon>
    </lineage>
</organism>
<dbReference type="InterPro" id="IPR008628">
    <property type="entry name" value="GPP34-like"/>
</dbReference>
<keyword evidence="4" id="KW-0472">Membrane</keyword>
<gene>
    <name evidence="5" type="ORF">brsh051_00810</name>
</gene>
<evidence type="ECO:0000256" key="3">
    <source>
        <dbReference type="ARBA" id="ARBA00023121"/>
    </source>
</evidence>
<name>A0AAN0K9W4_9ACTN</name>
<dbReference type="GO" id="GO:0005737">
    <property type="term" value="C:cytoplasm"/>
    <property type="evidence" value="ECO:0007669"/>
    <property type="project" value="UniProtKB-ARBA"/>
</dbReference>
<dbReference type="AlphaFoldDB" id="A0AAN0K9W4"/>